<evidence type="ECO:0000256" key="1">
    <source>
        <dbReference type="SAM" id="MobiDB-lite"/>
    </source>
</evidence>
<gene>
    <name evidence="3" type="ORF">Cvel_9858</name>
</gene>
<feature type="domain" description="3'-5' exonuclease" evidence="2">
    <location>
        <begin position="65"/>
        <end position="256"/>
    </location>
</feature>
<protein>
    <recommendedName>
        <fullName evidence="2">3'-5' exonuclease domain-containing protein</fullName>
    </recommendedName>
</protein>
<proteinExistence type="predicted"/>
<feature type="compositionally biased region" description="Gly residues" evidence="1">
    <location>
        <begin position="433"/>
        <end position="442"/>
    </location>
</feature>
<dbReference type="Pfam" id="PF01612">
    <property type="entry name" value="DNA_pol_A_exo1"/>
    <property type="match status" value="1"/>
</dbReference>
<dbReference type="SUPFAM" id="SSF53098">
    <property type="entry name" value="Ribonuclease H-like"/>
    <property type="match status" value="1"/>
</dbReference>
<dbReference type="VEuPathDB" id="CryptoDB:Cvel_9858"/>
<evidence type="ECO:0000313" key="3">
    <source>
        <dbReference type="EMBL" id="CEM50211.1"/>
    </source>
</evidence>
<dbReference type="InterPro" id="IPR012337">
    <property type="entry name" value="RNaseH-like_sf"/>
</dbReference>
<name>A0A0G4I031_9ALVE</name>
<accession>A0A0G4I031</accession>
<dbReference type="SMART" id="SM00474">
    <property type="entry name" value="35EXOc"/>
    <property type="match status" value="1"/>
</dbReference>
<dbReference type="AlphaFoldDB" id="A0A0G4I031"/>
<sequence>MVVFKSLSVNRPFSSLGFAVSAVSFSPQRGQGALRVFSSTTSAPSDNHPHFQLHHQRNQQKQKQIHFIEKADQLKEHLPSLLRSPRVAVDCEGVALGRYGKLCLVQLSSLDSLFIIDALKRETVEALAPLLMSEKVLKIAHDCREDNAALFHQFGFSMKNVFDCQVAHLLIQRAEQKKQKGSNERVSQPLYQASLSDLTAEFLGLKSTDSNALKQKMADDEALWHRRPLTAELVKYALSGVMLLPPLMDSLSTRVDRQMVVRKSARYLEYCRMNSGFKSASELAKPGTLVQAMLVSVSDSSLKFKLNCGRLAVASSPAAVSRFRELEIGDIVDACVSSVSINGTFVYIDRFDPLHDHWTPEKRVKKQYFNSSPRVSVGDEGGALGDAYTPPARIDPHLVPQLDPHDFDAPVKTRWGCDVDDPEDLEDASGGEVHFGGIGMPGTGPDAEGTDVPFGRLSENASKNVESLG</sequence>
<evidence type="ECO:0000259" key="2">
    <source>
        <dbReference type="SMART" id="SM00474"/>
    </source>
</evidence>
<dbReference type="Gene3D" id="3.30.420.10">
    <property type="entry name" value="Ribonuclease H-like superfamily/Ribonuclease H"/>
    <property type="match status" value="1"/>
</dbReference>
<feature type="compositionally biased region" description="Polar residues" evidence="1">
    <location>
        <begin position="459"/>
        <end position="469"/>
    </location>
</feature>
<dbReference type="GO" id="GO:0008408">
    <property type="term" value="F:3'-5' exonuclease activity"/>
    <property type="evidence" value="ECO:0007669"/>
    <property type="project" value="InterPro"/>
</dbReference>
<dbReference type="GO" id="GO:0003676">
    <property type="term" value="F:nucleic acid binding"/>
    <property type="evidence" value="ECO:0007669"/>
    <property type="project" value="InterPro"/>
</dbReference>
<dbReference type="PANTHER" id="PTHR46814:SF1">
    <property type="entry name" value="EGALITARIAN, ISOFORM B"/>
    <property type="match status" value="1"/>
</dbReference>
<dbReference type="PhylomeDB" id="A0A0G4I031"/>
<dbReference type="InterPro" id="IPR002562">
    <property type="entry name" value="3'-5'_exonuclease_dom"/>
</dbReference>
<organism evidence="3">
    <name type="scientific">Chromera velia CCMP2878</name>
    <dbReference type="NCBI Taxonomy" id="1169474"/>
    <lineage>
        <taxon>Eukaryota</taxon>
        <taxon>Sar</taxon>
        <taxon>Alveolata</taxon>
        <taxon>Colpodellida</taxon>
        <taxon>Chromeraceae</taxon>
        <taxon>Chromera</taxon>
    </lineage>
</organism>
<reference evidence="3" key="1">
    <citation type="submission" date="2014-11" db="EMBL/GenBank/DDBJ databases">
        <authorList>
            <person name="Otto D Thomas"/>
            <person name="Naeem Raeece"/>
        </authorList>
    </citation>
    <scope>NUCLEOTIDE SEQUENCE</scope>
</reference>
<dbReference type="PANTHER" id="PTHR46814">
    <property type="entry name" value="EGALITARIAN, ISOFORM B"/>
    <property type="match status" value="1"/>
</dbReference>
<feature type="compositionally biased region" description="Acidic residues" evidence="1">
    <location>
        <begin position="420"/>
        <end position="429"/>
    </location>
</feature>
<feature type="region of interest" description="Disordered" evidence="1">
    <location>
        <begin position="420"/>
        <end position="469"/>
    </location>
</feature>
<dbReference type="InterPro" id="IPR036397">
    <property type="entry name" value="RNaseH_sf"/>
</dbReference>
<dbReference type="EMBL" id="CDMZ01004586">
    <property type="protein sequence ID" value="CEM50211.1"/>
    <property type="molecule type" value="Genomic_DNA"/>
</dbReference>
<dbReference type="GO" id="GO:0006139">
    <property type="term" value="P:nucleobase-containing compound metabolic process"/>
    <property type="evidence" value="ECO:0007669"/>
    <property type="project" value="InterPro"/>
</dbReference>